<evidence type="ECO:0000256" key="3">
    <source>
        <dbReference type="ARBA" id="ARBA00022801"/>
    </source>
</evidence>
<dbReference type="PANTHER" id="PTHR45623">
    <property type="entry name" value="CHROMODOMAIN-HELICASE-DNA-BINDING PROTEIN 3-RELATED-RELATED"/>
    <property type="match status" value="1"/>
</dbReference>
<proteinExistence type="inferred from homology"/>
<accession>G0TRM5</accession>
<dbReference type="Pfam" id="PF09111">
    <property type="entry name" value="SLIDE"/>
    <property type="match status" value="1"/>
</dbReference>
<dbReference type="GO" id="GO:0005524">
    <property type="term" value="F:ATP binding"/>
    <property type="evidence" value="ECO:0007669"/>
    <property type="project" value="InterPro"/>
</dbReference>
<dbReference type="PANTHER" id="PTHR45623:SF49">
    <property type="entry name" value="SWI_SNF-RELATED MATRIX-ASSOCIATED ACTIN-DEPENDENT REGULATOR OF CHROMATIN SUBFAMILY A MEMBER 5"/>
    <property type="match status" value="1"/>
</dbReference>
<dbReference type="SMART" id="SM00490">
    <property type="entry name" value="HELICc"/>
    <property type="match status" value="1"/>
</dbReference>
<dbReference type="GO" id="GO:0034728">
    <property type="term" value="P:nucleosome organization"/>
    <property type="evidence" value="ECO:0007669"/>
    <property type="project" value="TreeGrafter"/>
</dbReference>
<evidence type="ECO:0000259" key="5">
    <source>
        <dbReference type="PROSITE" id="PS51192"/>
    </source>
</evidence>
<dbReference type="SUPFAM" id="SSF101224">
    <property type="entry name" value="HAND domain of the nucleosome remodeling ATPase ISWI"/>
    <property type="match status" value="1"/>
</dbReference>
<evidence type="ECO:0000259" key="6">
    <source>
        <dbReference type="PROSITE" id="PS51194"/>
    </source>
</evidence>
<dbReference type="FunFam" id="3.40.50.300:FF:000082">
    <property type="entry name" value="ISWI chromatin remodeling complex ATPase ISW1"/>
    <property type="match status" value="1"/>
</dbReference>
<dbReference type="SUPFAM" id="SSF46689">
    <property type="entry name" value="Homeodomain-like"/>
    <property type="match status" value="1"/>
</dbReference>
<dbReference type="Gene3D" id="1.10.10.60">
    <property type="entry name" value="Homeodomain-like"/>
    <property type="match status" value="1"/>
</dbReference>
<dbReference type="InterPro" id="IPR035979">
    <property type="entry name" value="RBD_domain_sf"/>
</dbReference>
<dbReference type="CDD" id="cd18793">
    <property type="entry name" value="SF2_C_SNF"/>
    <property type="match status" value="1"/>
</dbReference>
<organism evidence="7">
    <name type="scientific">Trypanosoma vivax (strain Y486)</name>
    <dbReference type="NCBI Taxonomy" id="1055687"/>
    <lineage>
        <taxon>Eukaryota</taxon>
        <taxon>Discoba</taxon>
        <taxon>Euglenozoa</taxon>
        <taxon>Kinetoplastea</taxon>
        <taxon>Metakinetoplastina</taxon>
        <taxon>Trypanosomatida</taxon>
        <taxon>Trypanosomatidae</taxon>
        <taxon>Trypanosoma</taxon>
        <taxon>Duttonella</taxon>
    </lineage>
</organism>
<dbReference type="InterPro" id="IPR038718">
    <property type="entry name" value="SNF2-like_sf"/>
</dbReference>
<evidence type="ECO:0000256" key="1">
    <source>
        <dbReference type="ARBA" id="ARBA00004123"/>
    </source>
</evidence>
<dbReference type="GO" id="GO:0000785">
    <property type="term" value="C:chromatin"/>
    <property type="evidence" value="ECO:0007669"/>
    <property type="project" value="TreeGrafter"/>
</dbReference>
<dbReference type="PROSITE" id="PS51192">
    <property type="entry name" value="HELICASE_ATP_BIND_1"/>
    <property type="match status" value="1"/>
</dbReference>
<dbReference type="SMART" id="SM00487">
    <property type="entry name" value="DEXDc"/>
    <property type="match status" value="1"/>
</dbReference>
<dbReference type="InterPro" id="IPR001650">
    <property type="entry name" value="Helicase_C-like"/>
</dbReference>
<dbReference type="FunFam" id="3.40.50.10810:FF:000041">
    <property type="entry name" value="Chromatin remodeling protein"/>
    <property type="match status" value="1"/>
</dbReference>
<dbReference type="PROSITE" id="PS51194">
    <property type="entry name" value="HELICASE_CTER"/>
    <property type="match status" value="1"/>
</dbReference>
<dbReference type="SUPFAM" id="SSF54928">
    <property type="entry name" value="RNA-binding domain, RBD"/>
    <property type="match status" value="1"/>
</dbReference>
<dbReference type="InterPro" id="IPR049730">
    <property type="entry name" value="SNF2/RAD54-like_C"/>
</dbReference>
<evidence type="ECO:0000256" key="4">
    <source>
        <dbReference type="ARBA" id="ARBA00023242"/>
    </source>
</evidence>
<dbReference type="InterPro" id="IPR036306">
    <property type="entry name" value="ISWI_HAND-dom_sf"/>
</dbReference>
<dbReference type="SUPFAM" id="SSF52540">
    <property type="entry name" value="P-loop containing nucleoside triphosphate hydrolases"/>
    <property type="match status" value="2"/>
</dbReference>
<comment type="similarity">
    <text evidence="2">Belongs to the SNF2/RAD54 helicase family. ISWI subfamily.</text>
</comment>
<feature type="domain" description="Helicase C-terminal" evidence="6">
    <location>
        <begin position="490"/>
        <end position="640"/>
    </location>
</feature>
<protein>
    <submittedName>
        <fullName evidence="7">Putative transcription activator</fullName>
    </submittedName>
</protein>
<dbReference type="AlphaFoldDB" id="G0TRM5"/>
<dbReference type="GO" id="GO:0003677">
    <property type="term" value="F:DNA binding"/>
    <property type="evidence" value="ECO:0007669"/>
    <property type="project" value="InterPro"/>
</dbReference>
<dbReference type="GO" id="GO:0031491">
    <property type="term" value="F:nucleosome binding"/>
    <property type="evidence" value="ECO:0007669"/>
    <property type="project" value="InterPro"/>
</dbReference>
<evidence type="ECO:0000256" key="2">
    <source>
        <dbReference type="ARBA" id="ARBA00009687"/>
    </source>
</evidence>
<comment type="subcellular location">
    <subcellularLocation>
        <location evidence="1">Nucleus</location>
    </subcellularLocation>
</comment>
<dbReference type="InterPro" id="IPR009057">
    <property type="entry name" value="Homeodomain-like_sf"/>
</dbReference>
<dbReference type="GO" id="GO:0016887">
    <property type="term" value="F:ATP hydrolysis activity"/>
    <property type="evidence" value="ECO:0007669"/>
    <property type="project" value="TreeGrafter"/>
</dbReference>
<evidence type="ECO:0000313" key="7">
    <source>
        <dbReference type="EMBL" id="CCC46595.1"/>
    </source>
</evidence>
<dbReference type="GO" id="GO:0140658">
    <property type="term" value="F:ATP-dependent chromatin remodeler activity"/>
    <property type="evidence" value="ECO:0007669"/>
    <property type="project" value="TreeGrafter"/>
</dbReference>
<reference evidence="7" key="1">
    <citation type="journal article" date="2012" name="Proc. Natl. Acad. Sci. U.S.A.">
        <title>Antigenic diversity is generated by distinct evolutionary mechanisms in African trypanosome species.</title>
        <authorList>
            <person name="Jackson A.P."/>
            <person name="Berry A."/>
            <person name="Aslett M."/>
            <person name="Allison H.C."/>
            <person name="Burton P."/>
            <person name="Vavrova-Anderson J."/>
            <person name="Brown R."/>
            <person name="Browne H."/>
            <person name="Corton N."/>
            <person name="Hauser H."/>
            <person name="Gamble J."/>
            <person name="Gilderthorp R."/>
            <person name="Marcello L."/>
            <person name="McQuillan J."/>
            <person name="Otto T.D."/>
            <person name="Quail M.A."/>
            <person name="Sanders M.J."/>
            <person name="van Tonder A."/>
            <person name="Ginger M.L."/>
            <person name="Field M.C."/>
            <person name="Barry J.D."/>
            <person name="Hertz-Fowler C."/>
            <person name="Berriman M."/>
        </authorList>
    </citation>
    <scope>NUCLEOTIDE SEQUENCE</scope>
    <source>
        <strain evidence="7">Y486</strain>
    </source>
</reference>
<dbReference type="InterPro" id="IPR014001">
    <property type="entry name" value="Helicase_ATP-bd"/>
</dbReference>
<dbReference type="GO" id="GO:0042393">
    <property type="term" value="F:histone binding"/>
    <property type="evidence" value="ECO:0007669"/>
    <property type="project" value="TreeGrafter"/>
</dbReference>
<dbReference type="Pfam" id="PF00176">
    <property type="entry name" value="SNF2-rel_dom"/>
    <property type="match status" value="1"/>
</dbReference>
<dbReference type="EMBL" id="HE573018">
    <property type="protein sequence ID" value="CCC46595.1"/>
    <property type="molecule type" value="Genomic_DNA"/>
</dbReference>
<feature type="domain" description="Helicase ATP-binding" evidence="5">
    <location>
        <begin position="188"/>
        <end position="356"/>
    </location>
</feature>
<dbReference type="GO" id="GO:0005634">
    <property type="term" value="C:nucleus"/>
    <property type="evidence" value="ECO:0007669"/>
    <property type="project" value="UniProtKB-SubCell"/>
</dbReference>
<dbReference type="Gene3D" id="3.40.50.10810">
    <property type="entry name" value="Tandem AAA-ATPase domain"/>
    <property type="match status" value="1"/>
</dbReference>
<keyword evidence="4" id="KW-0539">Nucleus</keyword>
<sequence>MALHMNRPVRQRQDLHTVSAVDRRMGDMSATELYEQILLGCVRAGTDPNAKSEMEHYEGYVPPSFDEAHGMKVLVEQQQRIREVMLRRETIIRTLRSSQDHQRLSAFERLLRETEYWTGVREWDGSGMGDNVKTSSTVASISRTRASHCADAGEDGSLGSEMLHLTESPTYIRGKLRPYQIEGVNWLLGLFSRCINGILADEMGLGKTLQTISTLAYLKFSHGLPGPHLVVCPKSVMGNWYREIRHWCPALRAYKFHGSNDVRRQLIKAHLNPHEKIKYDIVVTTFEMVIEECTSLKNIPWQYLIVDEAHKLKNEESRSHTVLHSIPSNYRLIITGTPLQNNLKELWALLHFLAPRLFDNSESFQAWFDTASGQQDSDALNNMHKVLVPLMIRRMKADVSTGIPPKKEIYVSCKLTKTQRRWYMHVLAKDAEALNKGSRGQMSVLSNVLMNLRKVINHPYMMDGGEDGPPFITDERIVKYSGKMLILDKLLNRLFRDEKEKHKVLIFSQFTSMLDILDDYCAMRGYHTCRIDGNTSGYDRDSQMALFNSPNGDCFIFLLSTRAGGLGINLQAANHVIIYDSDWNPQMDLQAQDRAHRIGQKRVVRVYRFVTDGTVEEKIYRRALKKLYLDAMVVQQGRVCGKSGNNASKEELLSMIKFGAEEIFKAKDEDITEADIDRLFEGEEKSRQVTEAVKQQVQMSLASFQLGVEEANVYDFEGVSFKEGVESRLLHLTLPSPISQEELHEQCSKFDGFIKVVVHPNLTEALVFFRSMAGAIEAKEGLPYKCHFASRDAQTVVPTEVITKYFGASEKLGRGHRLRESITAYTEEDVEEIQGETKAPPLRLPKAPKFPQFQLFNMKRLLELHATEVALMIQNWKRRYQANGANNTGPKYEAHKKPREEINLDNEEEMTNNKVDNVNPEGAESVEDETLSAVELDERKRLLSEGFLNWTSIEYRAVVAALTSGDYDVSDYAGIAAAVNSGKTVEEVREYVVALLERGSQCIQGFDRIEARILKAQEKKKMKEDLLLAAKWKVESYDHPESQLSFNGRPACEFDRNLFLTAYDTGFDLDNVGEMVRRMPENRFDVWCQSRGDEFFRRRLHSLMAVVKREWCRPEEELSGRAGRRPRLE</sequence>
<dbReference type="Gene3D" id="3.40.50.300">
    <property type="entry name" value="P-loop containing nucleotide triphosphate hydrolases"/>
    <property type="match status" value="1"/>
</dbReference>
<keyword evidence="3" id="KW-0378">Hydrolase</keyword>
<dbReference type="Pfam" id="PF00271">
    <property type="entry name" value="Helicase_C"/>
    <property type="match status" value="1"/>
</dbReference>
<dbReference type="InterPro" id="IPR000330">
    <property type="entry name" value="SNF2_N"/>
</dbReference>
<dbReference type="VEuPathDB" id="TriTrypDB:TvY486_0200200"/>
<gene>
    <name evidence="7" type="ORF">TVY486_0200200</name>
</gene>
<dbReference type="InterPro" id="IPR027417">
    <property type="entry name" value="P-loop_NTPase"/>
</dbReference>
<dbReference type="InterPro" id="IPR015195">
    <property type="entry name" value="SLIDE"/>
</dbReference>
<name>G0TRM5_TRYVY</name>